<comment type="caution">
    <text evidence="1">The sequence shown here is derived from an EMBL/GenBank/DDBJ whole genome shotgun (WGS) entry which is preliminary data.</text>
</comment>
<dbReference type="SUPFAM" id="SSF64210">
    <property type="entry name" value="Head-to-tail joining protein W, gpW"/>
    <property type="match status" value="1"/>
</dbReference>
<sequence>MTLNDKLQQAETAYHRLQTGTMAVSITEDGQQIDFNRANIHQLKNYIDELKLQLGMKSTRRKGPAGVMF</sequence>
<dbReference type="InterPro" id="IPR036626">
    <property type="entry name" value="GpW_sf"/>
</dbReference>
<protein>
    <submittedName>
        <fullName evidence="1">GpW family protein</fullName>
    </submittedName>
</protein>
<dbReference type="Pfam" id="PF02831">
    <property type="entry name" value="gpW"/>
    <property type="match status" value="1"/>
</dbReference>
<reference evidence="1 2" key="1">
    <citation type="submission" date="2022-01" db="EMBL/GenBank/DDBJ databases">
        <title>Whole genome-based taxonomy of the Shewanellaceae.</title>
        <authorList>
            <person name="Martin-Rodriguez A.J."/>
        </authorList>
    </citation>
    <scope>NUCLEOTIDE SEQUENCE [LARGE SCALE GENOMIC DNA]</scope>
    <source>
        <strain evidence="1 2">DSM 17177</strain>
    </source>
</reference>
<name>A0ABT0L9W6_9GAMM</name>
<dbReference type="EMBL" id="JAKIKS010000018">
    <property type="protein sequence ID" value="MCL1124150.1"/>
    <property type="molecule type" value="Genomic_DNA"/>
</dbReference>
<dbReference type="RefSeq" id="WP_248939434.1">
    <property type="nucleotide sequence ID" value="NZ_JAKIKS010000018.1"/>
</dbReference>
<evidence type="ECO:0000313" key="1">
    <source>
        <dbReference type="EMBL" id="MCL1124150.1"/>
    </source>
</evidence>
<dbReference type="Proteomes" id="UP001203423">
    <property type="component" value="Unassembled WGS sequence"/>
</dbReference>
<dbReference type="InterPro" id="IPR004174">
    <property type="entry name" value="GpW"/>
</dbReference>
<gene>
    <name evidence="1" type="ORF">L2764_06590</name>
</gene>
<evidence type="ECO:0000313" key="2">
    <source>
        <dbReference type="Proteomes" id="UP001203423"/>
    </source>
</evidence>
<accession>A0ABT0L9W6</accession>
<organism evidence="1 2">
    <name type="scientific">Shewanella surugensis</name>
    <dbReference type="NCBI Taxonomy" id="212020"/>
    <lineage>
        <taxon>Bacteria</taxon>
        <taxon>Pseudomonadati</taxon>
        <taxon>Pseudomonadota</taxon>
        <taxon>Gammaproteobacteria</taxon>
        <taxon>Alteromonadales</taxon>
        <taxon>Shewanellaceae</taxon>
        <taxon>Shewanella</taxon>
    </lineage>
</organism>
<dbReference type="Gene3D" id="3.30.1580.10">
    <property type="entry name" value="Head-to-tail joining protein W"/>
    <property type="match status" value="1"/>
</dbReference>
<proteinExistence type="predicted"/>
<keyword evidence="2" id="KW-1185">Reference proteome</keyword>